<dbReference type="Gene3D" id="1.10.357.20">
    <property type="entry name" value="SLC41 divalent cation transporters, integral membrane domain"/>
    <property type="match status" value="1"/>
</dbReference>
<keyword evidence="5" id="KW-0460">Magnesium</keyword>
<evidence type="ECO:0000313" key="11">
    <source>
        <dbReference type="EMBL" id="MFC3890785.1"/>
    </source>
</evidence>
<name>A0ABV8BLH5_9PSEU</name>
<accession>A0ABV8BLH5</accession>
<sequence>MSGPADLLGGTAAAHASANVPVVTADDTAGEALRGLAGRKFESASVLAVCDVSALVGLLTIERLLAAEPGDRIGDLMDPAPPVVRPGVDQEHAAWQAVQHAEPGLAVVDDTGRFVGLVPPQRLLTVLLEEHDEDLARLGGFLSSAASARTASTERVGRRLWHRLPWLLVGLVGALLSAVVVGAYEEVLARQVLVAFFVPGVVYIADAIGTQTEALVIRGLSVGVGIGRVAVREVLTGILLGAALAALAFPVILLVWGDAQVAWAVAAALFAASSIATAVAMALPWLFHRLGRDPAFGSGPLATVLQDLLSVLIYFVIATAIV</sequence>
<evidence type="ECO:0000256" key="3">
    <source>
        <dbReference type="ARBA" id="ARBA00022448"/>
    </source>
</evidence>
<dbReference type="Proteomes" id="UP001595690">
    <property type="component" value="Unassembled WGS sequence"/>
</dbReference>
<evidence type="ECO:0000256" key="4">
    <source>
        <dbReference type="ARBA" id="ARBA00022692"/>
    </source>
</evidence>
<evidence type="ECO:0000256" key="8">
    <source>
        <dbReference type="PROSITE-ProRule" id="PRU00703"/>
    </source>
</evidence>
<feature type="domain" description="CBS" evidence="10">
    <location>
        <begin position="77"/>
        <end position="133"/>
    </location>
</feature>
<comment type="caution">
    <text evidence="11">The sequence shown here is derived from an EMBL/GenBank/DDBJ whole genome shotgun (WGS) entry which is preliminary data.</text>
</comment>
<dbReference type="SUPFAM" id="SSF54631">
    <property type="entry name" value="CBS-domain pair"/>
    <property type="match status" value="1"/>
</dbReference>
<dbReference type="PROSITE" id="PS51371">
    <property type="entry name" value="CBS"/>
    <property type="match status" value="1"/>
</dbReference>
<dbReference type="SUPFAM" id="SSF161093">
    <property type="entry name" value="MgtE membrane domain-like"/>
    <property type="match status" value="1"/>
</dbReference>
<feature type="transmembrane region" description="Helical" evidence="9">
    <location>
        <begin position="190"/>
        <end position="209"/>
    </location>
</feature>
<feature type="transmembrane region" description="Helical" evidence="9">
    <location>
        <begin position="230"/>
        <end position="256"/>
    </location>
</feature>
<dbReference type="Pfam" id="PF00571">
    <property type="entry name" value="CBS"/>
    <property type="match status" value="1"/>
</dbReference>
<feature type="transmembrane region" description="Helical" evidence="9">
    <location>
        <begin position="262"/>
        <end position="287"/>
    </location>
</feature>
<comment type="similarity">
    <text evidence="2">Belongs to the SLC41A transporter family.</text>
</comment>
<keyword evidence="7 9" id="KW-0472">Membrane</keyword>
<keyword evidence="8" id="KW-0129">CBS domain</keyword>
<evidence type="ECO:0000256" key="5">
    <source>
        <dbReference type="ARBA" id="ARBA00022842"/>
    </source>
</evidence>
<evidence type="ECO:0000259" key="10">
    <source>
        <dbReference type="PROSITE" id="PS51371"/>
    </source>
</evidence>
<feature type="transmembrane region" description="Helical" evidence="9">
    <location>
        <begin position="299"/>
        <end position="321"/>
    </location>
</feature>
<evidence type="ECO:0000256" key="7">
    <source>
        <dbReference type="ARBA" id="ARBA00023136"/>
    </source>
</evidence>
<dbReference type="PANTHER" id="PTHR41394:SF5">
    <property type="entry name" value="SLC41A_MGTE INTEGRAL MEMBRANE DOMAIN-CONTAINING PROTEIN"/>
    <property type="match status" value="1"/>
</dbReference>
<gene>
    <name evidence="11" type="ORF">ACFOWZ_04815</name>
</gene>
<reference evidence="12" key="1">
    <citation type="journal article" date="2019" name="Int. J. Syst. Evol. Microbiol.">
        <title>The Global Catalogue of Microorganisms (GCM) 10K type strain sequencing project: providing services to taxonomists for standard genome sequencing and annotation.</title>
        <authorList>
            <consortium name="The Broad Institute Genomics Platform"/>
            <consortium name="The Broad Institute Genome Sequencing Center for Infectious Disease"/>
            <person name="Wu L."/>
            <person name="Ma J."/>
        </authorList>
    </citation>
    <scope>NUCLEOTIDE SEQUENCE [LARGE SCALE GENOMIC DNA]</scope>
    <source>
        <strain evidence="12">CGMCC 4.7405</strain>
    </source>
</reference>
<evidence type="ECO:0000256" key="9">
    <source>
        <dbReference type="SAM" id="Phobius"/>
    </source>
</evidence>
<dbReference type="Gene3D" id="3.10.580.10">
    <property type="entry name" value="CBS-domain"/>
    <property type="match status" value="1"/>
</dbReference>
<keyword evidence="4 9" id="KW-0812">Transmembrane</keyword>
<comment type="subcellular location">
    <subcellularLocation>
        <location evidence="1">Membrane</location>
        <topology evidence="1">Multi-pass membrane protein</topology>
    </subcellularLocation>
</comment>
<dbReference type="InterPro" id="IPR046342">
    <property type="entry name" value="CBS_dom_sf"/>
</dbReference>
<feature type="transmembrane region" description="Helical" evidence="9">
    <location>
        <begin position="164"/>
        <end position="184"/>
    </location>
</feature>
<keyword evidence="3" id="KW-0813">Transport</keyword>
<dbReference type="PANTHER" id="PTHR41394">
    <property type="entry name" value="MAGNESIUM TRANSPORTER MGTE"/>
    <property type="match status" value="1"/>
</dbReference>
<keyword evidence="6 9" id="KW-1133">Transmembrane helix</keyword>
<dbReference type="RefSeq" id="WP_382369299.1">
    <property type="nucleotide sequence ID" value="NZ_JBHRZI010000007.1"/>
</dbReference>
<proteinExistence type="inferred from homology"/>
<evidence type="ECO:0000256" key="6">
    <source>
        <dbReference type="ARBA" id="ARBA00022989"/>
    </source>
</evidence>
<dbReference type="InterPro" id="IPR000644">
    <property type="entry name" value="CBS_dom"/>
</dbReference>
<evidence type="ECO:0000256" key="1">
    <source>
        <dbReference type="ARBA" id="ARBA00004141"/>
    </source>
</evidence>
<dbReference type="InterPro" id="IPR006667">
    <property type="entry name" value="SLC41_membr_dom"/>
</dbReference>
<keyword evidence="12" id="KW-1185">Reference proteome</keyword>
<dbReference type="InterPro" id="IPR036739">
    <property type="entry name" value="SLC41_membr_dom_sf"/>
</dbReference>
<dbReference type="Pfam" id="PF01769">
    <property type="entry name" value="MgtE"/>
    <property type="match status" value="1"/>
</dbReference>
<organism evidence="11 12">
    <name type="scientific">Lentzea rhizosphaerae</name>
    <dbReference type="NCBI Taxonomy" id="2041025"/>
    <lineage>
        <taxon>Bacteria</taxon>
        <taxon>Bacillati</taxon>
        <taxon>Actinomycetota</taxon>
        <taxon>Actinomycetes</taxon>
        <taxon>Pseudonocardiales</taxon>
        <taxon>Pseudonocardiaceae</taxon>
        <taxon>Lentzea</taxon>
    </lineage>
</organism>
<evidence type="ECO:0000256" key="2">
    <source>
        <dbReference type="ARBA" id="ARBA00009749"/>
    </source>
</evidence>
<protein>
    <submittedName>
        <fullName evidence="11">Magnesium transporter</fullName>
    </submittedName>
</protein>
<evidence type="ECO:0000313" key="12">
    <source>
        <dbReference type="Proteomes" id="UP001595690"/>
    </source>
</evidence>
<dbReference type="EMBL" id="JBHRZI010000007">
    <property type="protein sequence ID" value="MFC3890785.1"/>
    <property type="molecule type" value="Genomic_DNA"/>
</dbReference>